<feature type="non-terminal residue" evidence="1">
    <location>
        <position position="54"/>
    </location>
</feature>
<evidence type="ECO:0000313" key="1">
    <source>
        <dbReference type="EMBL" id="KAJ7770852.1"/>
    </source>
</evidence>
<gene>
    <name evidence="1" type="ORF">DFH07DRAFT_680884</name>
</gene>
<organism evidence="1 2">
    <name type="scientific">Mycena maculata</name>
    <dbReference type="NCBI Taxonomy" id="230809"/>
    <lineage>
        <taxon>Eukaryota</taxon>
        <taxon>Fungi</taxon>
        <taxon>Dikarya</taxon>
        <taxon>Basidiomycota</taxon>
        <taxon>Agaricomycotina</taxon>
        <taxon>Agaricomycetes</taxon>
        <taxon>Agaricomycetidae</taxon>
        <taxon>Agaricales</taxon>
        <taxon>Marasmiineae</taxon>
        <taxon>Mycenaceae</taxon>
        <taxon>Mycena</taxon>
    </lineage>
</organism>
<dbReference type="EMBL" id="JARJLG010000023">
    <property type="protein sequence ID" value="KAJ7770852.1"/>
    <property type="molecule type" value="Genomic_DNA"/>
</dbReference>
<name>A0AAD7JSA5_9AGAR</name>
<sequence>PFECWFQRKPDLSHLRLFGALVTSRKTNSDVLNKVVPRGEEGRFVGYAKDSKGY</sequence>
<comment type="caution">
    <text evidence="1">The sequence shown here is derived from an EMBL/GenBank/DDBJ whole genome shotgun (WGS) entry which is preliminary data.</text>
</comment>
<evidence type="ECO:0000313" key="2">
    <source>
        <dbReference type="Proteomes" id="UP001215280"/>
    </source>
</evidence>
<dbReference type="AlphaFoldDB" id="A0AAD7JSA5"/>
<proteinExistence type="predicted"/>
<keyword evidence="2" id="KW-1185">Reference proteome</keyword>
<reference evidence="1" key="1">
    <citation type="submission" date="2023-03" db="EMBL/GenBank/DDBJ databases">
        <title>Massive genome expansion in bonnet fungi (Mycena s.s.) driven by repeated elements and novel gene families across ecological guilds.</title>
        <authorList>
            <consortium name="Lawrence Berkeley National Laboratory"/>
            <person name="Harder C.B."/>
            <person name="Miyauchi S."/>
            <person name="Viragh M."/>
            <person name="Kuo A."/>
            <person name="Thoen E."/>
            <person name="Andreopoulos B."/>
            <person name="Lu D."/>
            <person name="Skrede I."/>
            <person name="Drula E."/>
            <person name="Henrissat B."/>
            <person name="Morin E."/>
            <person name="Kohler A."/>
            <person name="Barry K."/>
            <person name="LaButti K."/>
            <person name="Morin E."/>
            <person name="Salamov A."/>
            <person name="Lipzen A."/>
            <person name="Mereny Z."/>
            <person name="Hegedus B."/>
            <person name="Baldrian P."/>
            <person name="Stursova M."/>
            <person name="Weitz H."/>
            <person name="Taylor A."/>
            <person name="Grigoriev I.V."/>
            <person name="Nagy L.G."/>
            <person name="Martin F."/>
            <person name="Kauserud H."/>
        </authorList>
    </citation>
    <scope>NUCLEOTIDE SEQUENCE</scope>
    <source>
        <strain evidence="1">CBHHK188m</strain>
    </source>
</reference>
<protein>
    <submittedName>
        <fullName evidence="1">Uncharacterized protein</fullName>
    </submittedName>
</protein>
<feature type="non-terminal residue" evidence="1">
    <location>
        <position position="1"/>
    </location>
</feature>
<accession>A0AAD7JSA5</accession>
<dbReference type="Proteomes" id="UP001215280">
    <property type="component" value="Unassembled WGS sequence"/>
</dbReference>